<organism evidence="9 10">
    <name type="scientific">Steinernema hermaphroditum</name>
    <dbReference type="NCBI Taxonomy" id="289476"/>
    <lineage>
        <taxon>Eukaryota</taxon>
        <taxon>Metazoa</taxon>
        <taxon>Ecdysozoa</taxon>
        <taxon>Nematoda</taxon>
        <taxon>Chromadorea</taxon>
        <taxon>Rhabditida</taxon>
        <taxon>Tylenchina</taxon>
        <taxon>Panagrolaimomorpha</taxon>
        <taxon>Strongyloidoidea</taxon>
        <taxon>Steinernematidae</taxon>
        <taxon>Steinernema</taxon>
    </lineage>
</organism>
<dbReference type="InterPro" id="IPR008632">
    <property type="entry name" value="Gp-FAR-1"/>
</dbReference>
<keyword evidence="6" id="KW-0175">Coiled coil</keyword>
<dbReference type="PANTHER" id="PTHR12463">
    <property type="entry name" value="OXYGENASE-RELATED"/>
    <property type="match status" value="1"/>
</dbReference>
<dbReference type="SUPFAM" id="SSF51197">
    <property type="entry name" value="Clavaminate synthase-like"/>
    <property type="match status" value="1"/>
</dbReference>
<dbReference type="InterPro" id="IPR037151">
    <property type="entry name" value="AlkB-like_sf"/>
</dbReference>
<evidence type="ECO:0000256" key="4">
    <source>
        <dbReference type="ARBA" id="ARBA00022525"/>
    </source>
</evidence>
<evidence type="ECO:0000313" key="10">
    <source>
        <dbReference type="Proteomes" id="UP001175271"/>
    </source>
</evidence>
<evidence type="ECO:0008006" key="11">
    <source>
        <dbReference type="Google" id="ProtNLM"/>
    </source>
</evidence>
<keyword evidence="7" id="KW-0446">Lipid-binding</keyword>
<protein>
    <recommendedName>
        <fullName evidence="11">Fe2OG dioxygenase domain-containing protein</fullName>
    </recommendedName>
</protein>
<evidence type="ECO:0000256" key="2">
    <source>
        <dbReference type="ARBA" id="ARBA00004613"/>
    </source>
</evidence>
<dbReference type="GO" id="GO:0008289">
    <property type="term" value="F:lipid binding"/>
    <property type="evidence" value="ECO:0007669"/>
    <property type="project" value="UniProtKB-KW"/>
</dbReference>
<dbReference type="FunFam" id="2.60.120.590:FF:000019">
    <property type="entry name" value="DNA N6-methyl adenine demethylase"/>
    <property type="match status" value="1"/>
</dbReference>
<dbReference type="InterPro" id="IPR032857">
    <property type="entry name" value="ALKBH4"/>
</dbReference>
<evidence type="ECO:0000256" key="6">
    <source>
        <dbReference type="ARBA" id="ARBA00023054"/>
    </source>
</evidence>
<keyword evidence="8" id="KW-1133">Transmembrane helix</keyword>
<dbReference type="PANTHER" id="PTHR12463:SF0">
    <property type="entry name" value="ALPHA-KETOGLUTARATE-DEPENDENT DIOXYGENASE ALKB HOMOLOG 4"/>
    <property type="match status" value="1"/>
</dbReference>
<keyword evidence="5" id="KW-0732">Signal</keyword>
<comment type="caution">
    <text evidence="9">The sequence shown here is derived from an EMBL/GenBank/DDBJ whole genome shotgun (WGS) entry which is preliminary data.</text>
</comment>
<dbReference type="Pfam" id="PF05823">
    <property type="entry name" value="Gp-FAR-1"/>
    <property type="match status" value="1"/>
</dbReference>
<keyword evidence="8" id="KW-0472">Membrane</keyword>
<evidence type="ECO:0000256" key="7">
    <source>
        <dbReference type="ARBA" id="ARBA00023121"/>
    </source>
</evidence>
<feature type="transmembrane region" description="Helical" evidence="8">
    <location>
        <begin position="286"/>
        <end position="306"/>
    </location>
</feature>
<keyword evidence="8" id="KW-0812">Transmembrane</keyword>
<dbReference type="Proteomes" id="UP001175271">
    <property type="component" value="Unassembled WGS sequence"/>
</dbReference>
<evidence type="ECO:0000256" key="1">
    <source>
        <dbReference type="ARBA" id="ARBA00001954"/>
    </source>
</evidence>
<proteinExistence type="inferred from homology"/>
<evidence type="ECO:0000256" key="3">
    <source>
        <dbReference type="ARBA" id="ARBA00006648"/>
    </source>
</evidence>
<dbReference type="GO" id="GO:0005576">
    <property type="term" value="C:extracellular region"/>
    <property type="evidence" value="ECO:0007669"/>
    <property type="project" value="UniProtKB-SubCell"/>
</dbReference>
<accession>A0AA39M5G9</accession>
<evidence type="ECO:0000313" key="9">
    <source>
        <dbReference type="EMBL" id="KAK0421264.1"/>
    </source>
</evidence>
<dbReference type="GO" id="GO:0032451">
    <property type="term" value="F:demethylase activity"/>
    <property type="evidence" value="ECO:0007669"/>
    <property type="project" value="TreeGrafter"/>
</dbReference>
<gene>
    <name evidence="9" type="ORF">QR680_015145</name>
</gene>
<sequence length="481" mass="54271">MSPESSQTCGCKGVRFCSGCLDTDRVKRLRAEGDPYKDYSVYVYSVPNGCAVRCNQLSSSASLEEIENATSKIASEDAKETLTVDGLLLIPDFLSIEEEEKLVETIDKKEWVLSQSGRRKQDYGPQVNFKHKKVKTTRFVGMPDYADLILNKMSDFSIVRLGSYQPFELCNLEYNDERMSAIEMHQDDMWIWGNRLISINLINGSVMTLVNESTRQLLYVLMPRRSLLCMADEARYQWKHGVYSKHIHGRRIALTMREPAPAFQEGGDLYEKFGKELIRLVGRYRIMASLKIFFALVAVFAFAVAVPQRSKRGLPIGKALLPDEVQDFLKELTPEEKKLIKELKDELKESLKSGKSVTLPEIEELVKGKSPELHEKLQKLKAVIEAKIDALPEGARKFFKDVKMNVADVLASGQASNKEGIKERVGKLIAGFNALSEEDKQAIYKAFPNLKKLAEEPKFKTLLENPTAAAAQITEADLEVN</sequence>
<comment type="cofactor">
    <cofactor evidence="1">
        <name>Fe(2+)</name>
        <dbReference type="ChEBI" id="CHEBI:29033"/>
    </cofactor>
</comment>
<keyword evidence="10" id="KW-1185">Reference proteome</keyword>
<dbReference type="AlphaFoldDB" id="A0AA39M5G9"/>
<evidence type="ECO:0000256" key="8">
    <source>
        <dbReference type="SAM" id="Phobius"/>
    </source>
</evidence>
<dbReference type="GO" id="GO:0016491">
    <property type="term" value="F:oxidoreductase activity"/>
    <property type="evidence" value="ECO:0007669"/>
    <property type="project" value="TreeGrafter"/>
</dbReference>
<evidence type="ECO:0000256" key="5">
    <source>
        <dbReference type="ARBA" id="ARBA00022729"/>
    </source>
</evidence>
<reference evidence="9" key="1">
    <citation type="submission" date="2023-06" db="EMBL/GenBank/DDBJ databases">
        <title>Genomic analysis of the entomopathogenic nematode Steinernema hermaphroditum.</title>
        <authorList>
            <person name="Schwarz E.M."/>
            <person name="Heppert J.K."/>
            <person name="Baniya A."/>
            <person name="Schwartz H.T."/>
            <person name="Tan C.-H."/>
            <person name="Antoshechkin I."/>
            <person name="Sternberg P.W."/>
            <person name="Goodrich-Blair H."/>
            <person name="Dillman A.R."/>
        </authorList>
    </citation>
    <scope>NUCLEOTIDE SEQUENCE</scope>
    <source>
        <strain evidence="9">PS9179</strain>
        <tissue evidence="9">Whole animal</tissue>
    </source>
</reference>
<comment type="similarity">
    <text evidence="3">Belongs to the fatty-acid and retinol-binding protein (FARBP) family.</text>
</comment>
<dbReference type="Gene3D" id="2.60.120.590">
    <property type="entry name" value="Alpha-ketoglutarate-dependent dioxygenase AlkB-like"/>
    <property type="match status" value="1"/>
</dbReference>
<dbReference type="Gene3D" id="1.20.120.1100">
    <property type="match status" value="1"/>
</dbReference>
<name>A0AA39M5G9_9BILA</name>
<comment type="subcellular location">
    <subcellularLocation>
        <location evidence="2">Secreted</location>
    </subcellularLocation>
</comment>
<dbReference type="GO" id="GO:0070988">
    <property type="term" value="P:demethylation"/>
    <property type="evidence" value="ECO:0007669"/>
    <property type="project" value="InterPro"/>
</dbReference>
<keyword evidence="4" id="KW-0964">Secreted</keyword>
<dbReference type="EMBL" id="JAUCMV010000002">
    <property type="protein sequence ID" value="KAK0421264.1"/>
    <property type="molecule type" value="Genomic_DNA"/>
</dbReference>